<evidence type="ECO:0008006" key="3">
    <source>
        <dbReference type="Google" id="ProtNLM"/>
    </source>
</evidence>
<sequence>MQQFNQIVSVNFQGVVVVFGREVAGKQAIYFDVLGQDVDSDDDDLDWSGFTAVTFTQQVRQVGMSIIAVDCDASTLVPSLAPFRVVTDQKYISVIQQSMNGTLYVNRFRLLKTKSGTDQKTTDYELSPAWEVRYARSHKEDVPADKSDKQDFLDPDGQPFLEPSLELSMITGVSDGHFDALLLPIAGSERFAWQFLALDSSATSVKLFNFPATDNGLFEVAGKPVGSDLRIQPDSVFGVAKAGTSAALAITSAPRAVTYVKHEKVVQPDGSSIGVRRATRVMITLTVADGTVTLDSAIGVNGTMANLSGVIVTSNIVPAEFDLRFDGVSSLNLLQPASGTNPLAIKGPFEIGLMLAPGVKGDGLKVLGGAPQGEEKTLAPYVWIVDGDKLEVGFGNGSARVSCRTLHPVLFNDVWSDLHVRYAGKGDNPFTLTVNDAPVPLTPCSTTAEPCGTAMALVAADSNGFIGALKRLVITVAGTAVVQLDCNSVNYGDNPPTTLNQAASGVKVTVQGARLEPSASPVNSDMSGEFYIDAMGLTYYAGLAGFIRPNAATCLIDGSDGLLHLYYPGDGDLLTVAQFSTQSARATFTVDWTTQWGSSGARAAALELPATSVALYRGVSCEHWAPVAARLLVAPDATQSGFVNFVAHRVGTYMNSTQITVAASSVSELLCDILVEAAQSVGTETWRGLPRDIAQLTQIWNGAASNNPDDPQVLDQSTPYFDYAGSAPAVLVPTRAGGNGSFFLLTSVPQLPVKLTSVAVAAGASDEFVVVDISLAAPPRWPASATLNQHWPAVPATPRTLLDVFAGKAPHYDYSSVTTAGSRAYGLPLSLARSDEQVSHVLVFVRDEQKDFTVTVSAATQPLLCNVLICGVSLPDVPREQAGFVKVLNGDASGYAYPSGYQGGLATLIYALGNGLSADVVDTPAPAPEGGAFAYAGLLRVLFQGPSYDAPGMAPQALTSAAVIQGARLAFNGRDDAIRGSMLFGALVDAPPTDGGVGRLTNTSVHPGGIAPVLTPGVNGGWMPLPPSFSLDLNPPNKSNYVAFNVDKAYSPSDQLAITDDLTVEAWLALSDSRINPSSRALSYNVLGNRKHPDLPVQYMIGARQGPGLEMSDSTYVTRAFNFKPPALSLQVYVYLPQSGLSGTLLSVSQVRGSDQYVQLAVDEYGKAVFTFLDDQGEVKTAQPLPVGAWTCLTAVVELAGQGQVTLKLSVNAGAPVKATASNSFSGDLGALMLGSNQGGSLPARVNGVAFWQRALSDSQMQNSFSQGFADTDSMLGIRWNLAEGSGIVITNSAATGVEYNATLTNPASPAWSAQGAFQVPYAGRNELVLTSNRILKGWTHVALASRQGHGLRLLASNYGKVSDGDAFNPSSTFALEAWIAPSALNRKQILLEKNGSYSLYINTLGQVCLTVQLQMDPPKYDDPPVNFTHEVKFAITAGVTTYVALNFSTGTVANDSGSKEYVAQKYYVRAGLYLNGALVAEQMRNDLARPATVRTQTSSFYLGVNDDLTFNYEGLISHVRVWNRTLATDQIAQTYDLRLTPASTDGLVAAWDFDEMAGTNAKDLTGNNTLILSSNQLWTIWQDVAQASLVVNGRGSLPLRLKVADVGGYQDSQFTFGGARQGTTLTLPYSGRIDDVRLFSTRLTEQQIRESMNKALTGGEEHLAGYWRIEAGSGPTLFDFTGLGNNGTLTPAGSPPQWSSAAAPIQNEAQYVVNTLGGTPDYYVARIQGQPSVIEYASAEKDAYGKIFSVMKRGYFYQSSDGVTALEVGYKVGDLDTLFVGQVQSKPTIIGFIEGGPPLPSENQTLAYWVGDMGGPASDYASACSVTYQESESKSWTFTGNKTSTFNGEFNLKGGLYQKSKSDVSVGLGAEAETMVLETTITGGAKMVLSGNLGDGLEVSQNHSSSVSLATSMTPTGNWEAANAVLNLTVGRRYIQNNVGIALVKSSTADLYMQALKGTQTPVGYVLAPNTTIPVDTNIIDFPINPRYVKNGTLDGKVGLVNDPDYPEANDERGSYFKPLEAYDTKRRIEKQEQQLKAYYDQFDVKKYRTVAAMDSLRDKLKSNQFYDFANQRNLRSLYNNYVWTAAGGLHKEEHSFANSYSETYTGTSSLTFAAGLEFKADIGTPFGGYYIEADTLLGNTWTMTATKVEALSNGFALSCSVSPTNFLPAPILTQEGGNLKFSGYGPNAAPGKVDAYRYMSFLLAPAADNFSVLAQVVDQNWLNNSTSASAAAMREAMNNPSEPWRVMYRTTYVSRVPAAFQPVKADTNAPNITPPANLPSNHWLVSVIDKQLDKTDPTRLEIGTAIDTVLGSPSAGPGLLKDLIPWWAAFYTAAKVYGSDEFLELAELRVDLLNYMASKYEAEHYRTN</sequence>
<organism evidence="1 2">
    <name type="scientific">Pseudomonas muyukensis</name>
    <dbReference type="NCBI Taxonomy" id="2842357"/>
    <lineage>
        <taxon>Bacteria</taxon>
        <taxon>Pseudomonadati</taxon>
        <taxon>Pseudomonadota</taxon>
        <taxon>Gammaproteobacteria</taxon>
        <taxon>Pseudomonadales</taxon>
        <taxon>Pseudomonadaceae</taxon>
        <taxon>Pseudomonas</taxon>
    </lineage>
</organism>
<evidence type="ECO:0000313" key="2">
    <source>
        <dbReference type="Proteomes" id="UP001047646"/>
    </source>
</evidence>
<dbReference type="RefSeq" id="WP_217848249.1">
    <property type="nucleotide sequence ID" value="NZ_CP077073.1"/>
</dbReference>
<evidence type="ECO:0000313" key="1">
    <source>
        <dbReference type="EMBL" id="QXH33883.1"/>
    </source>
</evidence>
<gene>
    <name evidence="1" type="ORF">KSS95_17115</name>
</gene>
<name>A0ABX8M5Y8_9PSED</name>
<accession>A0ABX8M5Y8</accession>
<keyword evidence="2" id="KW-1185">Reference proteome</keyword>
<reference evidence="1" key="1">
    <citation type="journal article" date="2021" name="Microorganisms">
        <title>The Ever-Expanding Pseudomonas Genus: Description of 43 New Species and Partition of the Pseudomonas putida Group.</title>
        <authorList>
            <person name="Girard L."/>
            <person name="Lood C."/>
            <person name="Hofte M."/>
            <person name="Vandamme P."/>
            <person name="Rokni-Zadeh H."/>
            <person name="van Noort V."/>
            <person name="Lavigne R."/>
            <person name="De Mot R."/>
        </authorList>
    </citation>
    <scope>NUCLEOTIDE SEQUENCE</scope>
    <source>
        <strain evidence="1">COW39</strain>
    </source>
</reference>
<protein>
    <recommendedName>
        <fullName evidence="3">Concanavalin A-like lectin/glucanases superfamily protein</fullName>
    </recommendedName>
</protein>
<dbReference type="EMBL" id="CP077073">
    <property type="protein sequence ID" value="QXH33883.1"/>
    <property type="molecule type" value="Genomic_DNA"/>
</dbReference>
<proteinExistence type="predicted"/>
<dbReference type="Proteomes" id="UP001047646">
    <property type="component" value="Chromosome"/>
</dbReference>
<dbReference type="Pfam" id="PF13385">
    <property type="entry name" value="Laminin_G_3"/>
    <property type="match status" value="2"/>
</dbReference>